<gene>
    <name evidence="1" type="ORF">BSZ32_01590</name>
</gene>
<evidence type="ECO:0000313" key="2">
    <source>
        <dbReference type="Proteomes" id="UP000239907"/>
    </source>
</evidence>
<dbReference type="RefSeq" id="WP_105041793.1">
    <property type="nucleotide sequence ID" value="NZ_MQWA01000001.1"/>
</dbReference>
<organism evidence="1 2">
    <name type="scientific">Rubritalea profundi</name>
    <dbReference type="NCBI Taxonomy" id="1658618"/>
    <lineage>
        <taxon>Bacteria</taxon>
        <taxon>Pseudomonadati</taxon>
        <taxon>Verrucomicrobiota</taxon>
        <taxon>Verrucomicrobiia</taxon>
        <taxon>Verrucomicrobiales</taxon>
        <taxon>Rubritaleaceae</taxon>
        <taxon>Rubritalea</taxon>
    </lineage>
</organism>
<dbReference type="EMBL" id="MQWA01000001">
    <property type="protein sequence ID" value="PQJ27312.1"/>
    <property type="molecule type" value="Genomic_DNA"/>
</dbReference>
<dbReference type="Proteomes" id="UP000239907">
    <property type="component" value="Unassembled WGS sequence"/>
</dbReference>
<keyword evidence="2" id="KW-1185">Reference proteome</keyword>
<protein>
    <submittedName>
        <fullName evidence="1">Uncharacterized protein</fullName>
    </submittedName>
</protein>
<comment type="caution">
    <text evidence="1">The sequence shown here is derived from an EMBL/GenBank/DDBJ whole genome shotgun (WGS) entry which is preliminary data.</text>
</comment>
<sequence>MTLCIADYTALTIGGCATVVGVAAYQASKLPDCANATTLSKSYGTDFDSITQSLEQDVSLKFSDKKVTLNDDILAIIAEVNASDVDIYKNTMMPNSMATSHSTTRELAAFY</sequence>
<dbReference type="AlphaFoldDB" id="A0A2S7TZ26"/>
<evidence type="ECO:0000313" key="1">
    <source>
        <dbReference type="EMBL" id="PQJ27312.1"/>
    </source>
</evidence>
<proteinExistence type="predicted"/>
<reference evidence="1 2" key="1">
    <citation type="submission" date="2016-12" db="EMBL/GenBank/DDBJ databases">
        <title>Study of bacterial adaptation to deep sea.</title>
        <authorList>
            <person name="Song J."/>
            <person name="Yoshizawa S."/>
            <person name="Kogure K."/>
        </authorList>
    </citation>
    <scope>NUCLEOTIDE SEQUENCE [LARGE SCALE GENOMIC DNA]</scope>
    <source>
        <strain evidence="1 2">SAORIC-165</strain>
    </source>
</reference>
<name>A0A2S7TZ26_9BACT</name>
<accession>A0A2S7TZ26</accession>